<evidence type="ECO:0000313" key="1">
    <source>
        <dbReference type="EMBL" id="QJH92700.1"/>
    </source>
</evidence>
<accession>A0A6M3X4J8</accession>
<gene>
    <name evidence="1" type="ORF">MM171A02529_0012</name>
</gene>
<organism evidence="1">
    <name type="scientific">viral metagenome</name>
    <dbReference type="NCBI Taxonomy" id="1070528"/>
    <lineage>
        <taxon>unclassified sequences</taxon>
        <taxon>metagenomes</taxon>
        <taxon>organismal metagenomes</taxon>
    </lineage>
</organism>
<sequence>MKKYSFVISESHLNIREIPEENVLESTIVESIWKIMEDLDKKVIMVGNSKLSNFGYAIGENNSKVFNDILAALHKSSDDYTEVKDIIAETDITYRTLK</sequence>
<proteinExistence type="predicted"/>
<name>A0A6M3X4J8_9ZZZZ</name>
<dbReference type="AlphaFoldDB" id="A0A6M3X4J8"/>
<dbReference type="EMBL" id="MT143912">
    <property type="protein sequence ID" value="QJH92700.1"/>
    <property type="molecule type" value="Genomic_DNA"/>
</dbReference>
<reference evidence="1" key="1">
    <citation type="submission" date="2020-03" db="EMBL/GenBank/DDBJ databases">
        <title>The deep terrestrial virosphere.</title>
        <authorList>
            <person name="Holmfeldt K."/>
            <person name="Nilsson E."/>
            <person name="Simone D."/>
            <person name="Lopez-Fernandez M."/>
            <person name="Wu X."/>
            <person name="de Brujin I."/>
            <person name="Lundin D."/>
            <person name="Andersson A."/>
            <person name="Bertilsson S."/>
            <person name="Dopson M."/>
        </authorList>
    </citation>
    <scope>NUCLEOTIDE SEQUENCE</scope>
    <source>
        <strain evidence="1">MM171A02529</strain>
    </source>
</reference>
<protein>
    <submittedName>
        <fullName evidence="1">Uncharacterized protein</fullName>
    </submittedName>
</protein>